<organism evidence="3 4">
    <name type="scientific">Heliocybe sulcata</name>
    <dbReference type="NCBI Taxonomy" id="5364"/>
    <lineage>
        <taxon>Eukaryota</taxon>
        <taxon>Fungi</taxon>
        <taxon>Dikarya</taxon>
        <taxon>Basidiomycota</taxon>
        <taxon>Agaricomycotina</taxon>
        <taxon>Agaricomycetes</taxon>
        <taxon>Gloeophyllales</taxon>
        <taxon>Gloeophyllaceae</taxon>
        <taxon>Heliocybe</taxon>
    </lineage>
</organism>
<dbReference type="GO" id="GO:0043399">
    <property type="term" value="F:tRNA adenosine(64)-2'-O-ribosylphosphate transferase activity"/>
    <property type="evidence" value="ECO:0007669"/>
    <property type="project" value="InterPro"/>
</dbReference>
<sequence>MSEGDGAFDARNEQVQALNLLRKESLDMFNRLHSISEDVNFVEEVYQAYPDIPILPNLRCGAWYTDPKIAAKEPGYFKSTDGHYGNWSFNLRRPNLHLLPLAVSCHGMIIVDSTRAGKRMPDALSKTVPIWCAVINRAVLRLREEELDGKPWDTRLYTPPVAVSAQEHRQIEERLDEWARSLAESSYILPCLPQPLRPLWITPATSVFPPLPPKDERSFISIVCVSASKQIASGMERRQGGFAYVQGSGDDHELWGKGLTPEIFWENRETLLESSRSEIPSMVEKLVEGNRQRAARHANAKWTALPTPIARVAGVLLLCKTADLPDTLPESLPPDSGGGRVAYVIVHHKGNVKTAISPGDVDENAVDAYSNVLRLSTPEGKKGQMHFLEVILPQSMSFVCSQFANERRICFVCDDGRDVSVGIALAALQKFFDDSGRLTLSEEGNPVIRADKETIRTRLQWIITSYPLANPSRTTLKRVNEFLLTPSSFRSKASIA</sequence>
<evidence type="ECO:0000259" key="2">
    <source>
        <dbReference type="Pfam" id="PF17184"/>
    </source>
</evidence>
<dbReference type="PANTHER" id="PTHR31811:SF0">
    <property type="entry name" value="TRNA A64-2'-O-RIBOSYLPHOSPHATE TRANSFERASE"/>
    <property type="match status" value="1"/>
</dbReference>
<dbReference type="PANTHER" id="PTHR31811">
    <property type="entry name" value="TRNA A64-2'-O-RIBOSYLPHOSPHATE TRANSFERASE"/>
    <property type="match status" value="1"/>
</dbReference>
<name>A0A5C3N1D7_9AGAM</name>
<feature type="domain" description="Rit1 DUSP-like" evidence="1">
    <location>
        <begin position="371"/>
        <end position="483"/>
    </location>
</feature>
<dbReference type="Pfam" id="PF04179">
    <property type="entry name" value="Init_tRNA_PT"/>
    <property type="match status" value="1"/>
</dbReference>
<dbReference type="InterPro" id="IPR033421">
    <property type="entry name" value="Rit1_DUSP-like"/>
</dbReference>
<dbReference type="Proteomes" id="UP000305948">
    <property type="component" value="Unassembled WGS sequence"/>
</dbReference>
<proteinExistence type="predicted"/>
<dbReference type="InterPro" id="IPR007306">
    <property type="entry name" value="Rit1"/>
</dbReference>
<dbReference type="OrthoDB" id="45256at2759"/>
<keyword evidence="4" id="KW-1185">Reference proteome</keyword>
<evidence type="ECO:0000259" key="1">
    <source>
        <dbReference type="Pfam" id="PF04179"/>
    </source>
</evidence>
<dbReference type="InterPro" id="IPR033449">
    <property type="entry name" value="Rit1_N"/>
</dbReference>
<dbReference type="PIRSF" id="PIRSF007747">
    <property type="entry name" value="Ribosyl_Ptfrase"/>
    <property type="match status" value="1"/>
</dbReference>
<accession>A0A5C3N1D7</accession>
<keyword evidence="3" id="KW-0808">Transferase</keyword>
<dbReference type="AlphaFoldDB" id="A0A5C3N1D7"/>
<evidence type="ECO:0000313" key="3">
    <source>
        <dbReference type="EMBL" id="TFK50845.1"/>
    </source>
</evidence>
<dbReference type="Pfam" id="PF17184">
    <property type="entry name" value="Rit1_C"/>
    <property type="match status" value="1"/>
</dbReference>
<dbReference type="GO" id="GO:0019988">
    <property type="term" value="P:charged-tRNA amino acid modification"/>
    <property type="evidence" value="ECO:0007669"/>
    <property type="project" value="InterPro"/>
</dbReference>
<dbReference type="STRING" id="5364.A0A5C3N1D7"/>
<reference evidence="3 4" key="1">
    <citation type="journal article" date="2019" name="Nat. Ecol. Evol.">
        <title>Megaphylogeny resolves global patterns of mushroom evolution.</title>
        <authorList>
            <person name="Varga T."/>
            <person name="Krizsan K."/>
            <person name="Foldi C."/>
            <person name="Dima B."/>
            <person name="Sanchez-Garcia M."/>
            <person name="Sanchez-Ramirez S."/>
            <person name="Szollosi G.J."/>
            <person name="Szarkandi J.G."/>
            <person name="Papp V."/>
            <person name="Albert L."/>
            <person name="Andreopoulos W."/>
            <person name="Angelini C."/>
            <person name="Antonin V."/>
            <person name="Barry K.W."/>
            <person name="Bougher N.L."/>
            <person name="Buchanan P."/>
            <person name="Buyck B."/>
            <person name="Bense V."/>
            <person name="Catcheside P."/>
            <person name="Chovatia M."/>
            <person name="Cooper J."/>
            <person name="Damon W."/>
            <person name="Desjardin D."/>
            <person name="Finy P."/>
            <person name="Geml J."/>
            <person name="Haridas S."/>
            <person name="Hughes K."/>
            <person name="Justo A."/>
            <person name="Karasinski D."/>
            <person name="Kautmanova I."/>
            <person name="Kiss B."/>
            <person name="Kocsube S."/>
            <person name="Kotiranta H."/>
            <person name="LaButti K.M."/>
            <person name="Lechner B.E."/>
            <person name="Liimatainen K."/>
            <person name="Lipzen A."/>
            <person name="Lukacs Z."/>
            <person name="Mihaltcheva S."/>
            <person name="Morgado L.N."/>
            <person name="Niskanen T."/>
            <person name="Noordeloos M.E."/>
            <person name="Ohm R.A."/>
            <person name="Ortiz-Santana B."/>
            <person name="Ovrebo C."/>
            <person name="Racz N."/>
            <person name="Riley R."/>
            <person name="Savchenko A."/>
            <person name="Shiryaev A."/>
            <person name="Soop K."/>
            <person name="Spirin V."/>
            <person name="Szebenyi C."/>
            <person name="Tomsovsky M."/>
            <person name="Tulloss R.E."/>
            <person name="Uehling J."/>
            <person name="Grigoriev I.V."/>
            <person name="Vagvolgyi C."/>
            <person name="Papp T."/>
            <person name="Martin F.M."/>
            <person name="Miettinen O."/>
            <person name="Hibbett D.S."/>
            <person name="Nagy L.G."/>
        </authorList>
    </citation>
    <scope>NUCLEOTIDE SEQUENCE [LARGE SCALE GENOMIC DNA]</scope>
    <source>
        <strain evidence="3 4">OMC1185</strain>
    </source>
</reference>
<evidence type="ECO:0000313" key="4">
    <source>
        <dbReference type="Proteomes" id="UP000305948"/>
    </source>
</evidence>
<feature type="domain" description="Rit1 N-terminal" evidence="2">
    <location>
        <begin position="21"/>
        <end position="288"/>
    </location>
</feature>
<dbReference type="GO" id="GO:0005737">
    <property type="term" value="C:cytoplasm"/>
    <property type="evidence" value="ECO:0007669"/>
    <property type="project" value="TreeGrafter"/>
</dbReference>
<dbReference type="EMBL" id="ML213512">
    <property type="protein sequence ID" value="TFK50845.1"/>
    <property type="molecule type" value="Genomic_DNA"/>
</dbReference>
<protein>
    <submittedName>
        <fullName evidence="3">Initiator tRNA phosphoribosyl transferase</fullName>
    </submittedName>
</protein>
<gene>
    <name evidence="3" type="ORF">OE88DRAFT_1680698</name>
</gene>